<dbReference type="AlphaFoldDB" id="A0A7Y8VQR4"/>
<dbReference type="FunFam" id="3.40.50.300:FF:000032">
    <property type="entry name" value="Export ABC transporter ATP-binding protein"/>
    <property type="match status" value="1"/>
</dbReference>
<feature type="compositionally biased region" description="Low complexity" evidence="10">
    <location>
        <begin position="357"/>
        <end position="403"/>
    </location>
</feature>
<name>A0A7Y8VQR4_9FIRM</name>
<keyword evidence="5" id="KW-0547">Nucleotide-binding</keyword>
<dbReference type="GO" id="GO:0022857">
    <property type="term" value="F:transmembrane transporter activity"/>
    <property type="evidence" value="ECO:0007669"/>
    <property type="project" value="UniProtKB-ARBA"/>
</dbReference>
<dbReference type="InterPro" id="IPR003439">
    <property type="entry name" value="ABC_transporter-like_ATP-bd"/>
</dbReference>
<dbReference type="PROSITE" id="PS00211">
    <property type="entry name" value="ABC_TRANSPORTER_1"/>
    <property type="match status" value="1"/>
</dbReference>
<feature type="transmembrane region" description="Helical" evidence="11">
    <location>
        <begin position="998"/>
        <end position="1027"/>
    </location>
</feature>
<keyword evidence="2" id="KW-0813">Transport</keyword>
<evidence type="ECO:0000256" key="8">
    <source>
        <dbReference type="ARBA" id="ARBA00023136"/>
    </source>
</evidence>
<proteinExistence type="inferred from homology"/>
<gene>
    <name evidence="13" type="ORF">HW270_02310</name>
</gene>
<dbReference type="InterPro" id="IPR003593">
    <property type="entry name" value="AAA+_ATPase"/>
</dbReference>
<dbReference type="PANTHER" id="PTHR42798:SF6">
    <property type="entry name" value="CELL DIVISION ATP-BINDING PROTEIN FTSE"/>
    <property type="match status" value="1"/>
</dbReference>
<dbReference type="SUPFAM" id="SSF52540">
    <property type="entry name" value="P-loop containing nucleoside triphosphate hydrolases"/>
    <property type="match status" value="1"/>
</dbReference>
<keyword evidence="4 11" id="KW-0812">Transmembrane</keyword>
<feature type="domain" description="ABC transporter" evidence="12">
    <location>
        <begin position="2"/>
        <end position="240"/>
    </location>
</feature>
<dbReference type="GO" id="GO:0005886">
    <property type="term" value="C:plasma membrane"/>
    <property type="evidence" value="ECO:0007669"/>
    <property type="project" value="UniProtKB-SubCell"/>
</dbReference>
<evidence type="ECO:0000256" key="3">
    <source>
        <dbReference type="ARBA" id="ARBA00022475"/>
    </source>
</evidence>
<comment type="caution">
    <text evidence="13">The sequence shown here is derived from an EMBL/GenBank/DDBJ whole genome shotgun (WGS) entry which is preliminary data.</text>
</comment>
<dbReference type="GO" id="GO:0005524">
    <property type="term" value="F:ATP binding"/>
    <property type="evidence" value="ECO:0007669"/>
    <property type="project" value="UniProtKB-KW"/>
</dbReference>
<comment type="subcellular location">
    <subcellularLocation>
        <location evidence="1">Cell inner membrane</location>
        <topology evidence="1">Multi-pass membrane protein</topology>
    </subcellularLocation>
</comment>
<dbReference type="PROSITE" id="PS50893">
    <property type="entry name" value="ABC_TRANSPORTER_2"/>
    <property type="match status" value="1"/>
</dbReference>
<feature type="compositionally biased region" description="Basic and acidic residues" evidence="10">
    <location>
        <begin position="330"/>
        <end position="356"/>
    </location>
</feature>
<evidence type="ECO:0000259" key="12">
    <source>
        <dbReference type="PROSITE" id="PS50893"/>
    </source>
</evidence>
<evidence type="ECO:0000256" key="2">
    <source>
        <dbReference type="ARBA" id="ARBA00022448"/>
    </source>
</evidence>
<keyword evidence="14" id="KW-1185">Reference proteome</keyword>
<dbReference type="RefSeq" id="WP_178978209.1">
    <property type="nucleotide sequence ID" value="NZ_JABXYR010000001.1"/>
</dbReference>
<evidence type="ECO:0000256" key="9">
    <source>
        <dbReference type="ARBA" id="ARBA00038388"/>
    </source>
</evidence>
<feature type="transmembrane region" description="Helical" evidence="11">
    <location>
        <begin position="1092"/>
        <end position="1114"/>
    </location>
</feature>
<evidence type="ECO:0000256" key="1">
    <source>
        <dbReference type="ARBA" id="ARBA00004429"/>
    </source>
</evidence>
<feature type="transmembrane region" description="Helical" evidence="11">
    <location>
        <begin position="270"/>
        <end position="289"/>
    </location>
</feature>
<evidence type="ECO:0000256" key="4">
    <source>
        <dbReference type="ARBA" id="ARBA00022692"/>
    </source>
</evidence>
<feature type="transmembrane region" description="Helical" evidence="11">
    <location>
        <begin position="1048"/>
        <end position="1072"/>
    </location>
</feature>
<dbReference type="GO" id="GO:0016887">
    <property type="term" value="F:ATP hydrolysis activity"/>
    <property type="evidence" value="ECO:0007669"/>
    <property type="project" value="InterPro"/>
</dbReference>
<dbReference type="Pfam" id="PF00005">
    <property type="entry name" value="ABC_tran"/>
    <property type="match status" value="1"/>
</dbReference>
<dbReference type="Pfam" id="PF02687">
    <property type="entry name" value="FtsX"/>
    <property type="match status" value="1"/>
</dbReference>
<evidence type="ECO:0000256" key="6">
    <source>
        <dbReference type="ARBA" id="ARBA00022840"/>
    </source>
</evidence>
<dbReference type="InterPro" id="IPR017871">
    <property type="entry name" value="ABC_transporter-like_CS"/>
</dbReference>
<dbReference type="SMART" id="SM00382">
    <property type="entry name" value="AAA"/>
    <property type="match status" value="1"/>
</dbReference>
<dbReference type="InterPro" id="IPR003838">
    <property type="entry name" value="ABC3_permease_C"/>
</dbReference>
<organism evidence="13 14">
    <name type="scientific">Mogibacterium timidum</name>
    <dbReference type="NCBI Taxonomy" id="35519"/>
    <lineage>
        <taxon>Bacteria</taxon>
        <taxon>Bacillati</taxon>
        <taxon>Bacillota</taxon>
        <taxon>Clostridia</taxon>
        <taxon>Peptostreptococcales</taxon>
        <taxon>Anaerovoracaceae</taxon>
        <taxon>Mogibacterium</taxon>
    </lineage>
</organism>
<dbReference type="InterPro" id="IPR027417">
    <property type="entry name" value="P-loop_NTPase"/>
</dbReference>
<dbReference type="GO" id="GO:0098796">
    <property type="term" value="C:membrane protein complex"/>
    <property type="evidence" value="ECO:0007669"/>
    <property type="project" value="UniProtKB-ARBA"/>
</dbReference>
<feature type="region of interest" description="Disordered" evidence="10">
    <location>
        <begin position="330"/>
        <end position="408"/>
    </location>
</feature>
<dbReference type="PANTHER" id="PTHR42798">
    <property type="entry name" value="LIPOPROTEIN-RELEASING SYSTEM ATP-BINDING PROTEIN LOLD"/>
    <property type="match status" value="1"/>
</dbReference>
<evidence type="ECO:0000313" key="14">
    <source>
        <dbReference type="Proteomes" id="UP000526307"/>
    </source>
</evidence>
<evidence type="ECO:0000313" key="13">
    <source>
        <dbReference type="EMBL" id="NWO22913.1"/>
    </source>
</evidence>
<dbReference type="EMBL" id="JABXYR010000001">
    <property type="protein sequence ID" value="NWO22913.1"/>
    <property type="molecule type" value="Genomic_DNA"/>
</dbReference>
<dbReference type="InterPro" id="IPR017911">
    <property type="entry name" value="MacB-like_ATP-bd"/>
</dbReference>
<keyword evidence="6 13" id="KW-0067">ATP-binding</keyword>
<reference evidence="13 14" key="1">
    <citation type="submission" date="2020-06" db="EMBL/GenBank/DDBJ databases">
        <title>Mogibacterium timidum strain W9173 genomic sequence.</title>
        <authorList>
            <person name="Wade W.G."/>
            <person name="Johnston C.D."/>
            <person name="Chen T."/>
            <person name="Dewhirst F.E."/>
        </authorList>
    </citation>
    <scope>NUCLEOTIDE SEQUENCE [LARGE SCALE GENOMIC DNA]</scope>
    <source>
        <strain evidence="13 14">W9173</strain>
    </source>
</reference>
<evidence type="ECO:0000256" key="10">
    <source>
        <dbReference type="SAM" id="MobiDB-lite"/>
    </source>
</evidence>
<dbReference type="CDD" id="cd03255">
    <property type="entry name" value="ABC_MJ0796_LolCDE_FtsE"/>
    <property type="match status" value="1"/>
</dbReference>
<protein>
    <submittedName>
        <fullName evidence="13">ABC transporter ATP-binding protein/permease</fullName>
    </submittedName>
</protein>
<dbReference type="Proteomes" id="UP000526307">
    <property type="component" value="Unassembled WGS sequence"/>
</dbReference>
<evidence type="ECO:0000256" key="5">
    <source>
        <dbReference type="ARBA" id="ARBA00022741"/>
    </source>
</evidence>
<dbReference type="Gene3D" id="3.40.50.300">
    <property type="entry name" value="P-loop containing nucleotide triphosphate hydrolases"/>
    <property type="match status" value="1"/>
</dbReference>
<keyword evidence="3" id="KW-1003">Cell membrane</keyword>
<evidence type="ECO:0000256" key="7">
    <source>
        <dbReference type="ARBA" id="ARBA00022989"/>
    </source>
</evidence>
<comment type="similarity">
    <text evidence="9">Belongs to the ABC transporter superfamily. Macrolide exporter (TC 3.A.1.122) family.</text>
</comment>
<keyword evidence="7 11" id="KW-1133">Transmembrane helix</keyword>
<accession>A0A7Y8VQR4</accession>
<keyword evidence="8 11" id="KW-0472">Membrane</keyword>
<sequence>MIEVREIRKEYRTGDFIQKALDGVSVAFRDNEFVAVLGPSGSGKTTLLNILGGLDTADSGEIIISGISTGEYRPSDWDTYRNHRIGFVFQSYNLIPHQTVRANVELAMTLTGVEAAERRARAEESLEKVGLKGHEDKKPSQLSGGQMQRVAIARALVNNPEIVLADEPTGALDTETGIQVMGLLQEIAKDRLVIMVTHNPALAESYANRIITLKDGRILEDSKPVAPDELNASVRNKVAASDAGKKTSMGFKTALALSFSNLMSKKGRTFLTAFAGSIGIIGIAAILALSNGVNGYIAKVEEDTLSSYPLTISKTATDLTGMFTNLTGNFKDDRKSDSKDKGKEKDKASDTVEVKDTTGAADSASSSDTDSDSAARSSSGSGSSENAGSANGSSNSDSGSAKSADGKEIKQNNVLGSVFGNTRRNDLVAFKKFLDKKDNKVRKNASVITYNYGITPMIFQDKTGAEPVNVNAANDMDANYESFGIQNNSNTGFQQMLDDEKLLRQQYEVVAGKWPKEPDEAVLVLNKDGSIADYTLYQLGYYDHQAYKDAMAKYRQTGKLELERSQQKPFRYKDALKLRYSVISPGEIYTYNSATGTWLDQSKNKEFLRDRLDKGIKLKVVGVLKPNGKSRTNALMPGISYLPSLTSNIIDRMKDADIVKQQLAHPDVDVFTGKTFESLKASNGSAFDMSKLFSVNQSMMASAFKFDASKLQKAFGSSPLSGLDYSKALQGVDTTRLAQDMMSGLMQELAGFPAYLQQQNITLSPADQTMVTNETSQLIATLLAGYPTYASDYAAKHPGASRDEIITSYLSSTTARTAVSTTATRIAQNLGNSGFSGTIERALSNYMQGRMSGVMGQFMGQVMNEMQKQLGSQLGNVAAAGGQMLRTLQSAFSVNPSTFAKAFKLNMDQTQMAALFSQFMNTSLVTYDSNLKKMGYADRSSPESISIYPSSFEHKDAVIKGIDDYNARMKRTGHKSRAITYSDIMGALMSSVTDIVNMISYVLVAFVSVSLIVSSIMIGIITYISVLERKKEIGILRAMGASKRNIANIFNAETFIEGLLSGVFAILFVYIVSIPVNAIVLSHFNVDHIMRLPIHSALILIGISVLLTYIAGLIPSRSAAKRDPVEALRSE</sequence>
<evidence type="ECO:0000256" key="11">
    <source>
        <dbReference type="SAM" id="Phobius"/>
    </source>
</evidence>